<evidence type="ECO:0008006" key="4">
    <source>
        <dbReference type="Google" id="ProtNLM"/>
    </source>
</evidence>
<keyword evidence="1" id="KW-0472">Membrane</keyword>
<dbReference type="InterPro" id="IPR011009">
    <property type="entry name" value="Kinase-like_dom_sf"/>
</dbReference>
<proteinExistence type="predicted"/>
<evidence type="ECO:0000313" key="3">
    <source>
        <dbReference type="Proteomes" id="UP000236546"/>
    </source>
</evidence>
<organism evidence="2 3">
    <name type="scientific">Trichoderma gamsii</name>
    <dbReference type="NCBI Taxonomy" id="398673"/>
    <lineage>
        <taxon>Eukaryota</taxon>
        <taxon>Fungi</taxon>
        <taxon>Dikarya</taxon>
        <taxon>Ascomycota</taxon>
        <taxon>Pezizomycotina</taxon>
        <taxon>Sordariomycetes</taxon>
        <taxon>Hypocreomycetidae</taxon>
        <taxon>Hypocreales</taxon>
        <taxon>Hypocreaceae</taxon>
        <taxon>Trichoderma</taxon>
    </lineage>
</organism>
<keyword evidence="1" id="KW-1133">Transmembrane helix</keyword>
<reference evidence="2 3" key="1">
    <citation type="submission" date="2017-02" db="EMBL/GenBank/DDBJ databases">
        <title>Genomes of Trichoderma spp. with biocontrol activity.</title>
        <authorList>
            <person name="Gardiner D."/>
            <person name="Kazan K."/>
            <person name="Vos C."/>
            <person name="Harvey P."/>
        </authorList>
    </citation>
    <scope>NUCLEOTIDE SEQUENCE [LARGE SCALE GENOMIC DNA]</scope>
    <source>
        <strain evidence="2 3">A5MH</strain>
    </source>
</reference>
<evidence type="ECO:0000256" key="1">
    <source>
        <dbReference type="SAM" id="Phobius"/>
    </source>
</evidence>
<accession>A0A2K0T4P4</accession>
<dbReference type="OrthoDB" id="4177236at2759"/>
<feature type="transmembrane region" description="Helical" evidence="1">
    <location>
        <begin position="20"/>
        <end position="38"/>
    </location>
</feature>
<dbReference type="Proteomes" id="UP000236546">
    <property type="component" value="Unassembled WGS sequence"/>
</dbReference>
<protein>
    <recommendedName>
        <fullName evidence="4">Aminoglycoside phosphotransferase domain-containing protein</fullName>
    </recommendedName>
</protein>
<evidence type="ECO:0000313" key="2">
    <source>
        <dbReference type="EMBL" id="PNP40497.1"/>
    </source>
</evidence>
<name>A0A2K0T4P4_9HYPO</name>
<sequence length="163" mass="18475">MRLNMAQTRSTAALQAKRNLVGSAFAGPFSLMVDQHALNTYWAVRPKPTCAQFVAFLTSLFVASVPAIVASAVTSHFRSDYAVRFTHGQLSPKNIVVKNSKIVCILGWDNGGWYPEWWEYIKFFEARTGPENQDWYDYATHIFVDTFQDELAAYQGIARCQRP</sequence>
<dbReference type="SUPFAM" id="SSF56112">
    <property type="entry name" value="Protein kinase-like (PK-like)"/>
    <property type="match status" value="1"/>
</dbReference>
<feature type="transmembrane region" description="Helical" evidence="1">
    <location>
        <begin position="53"/>
        <end position="74"/>
    </location>
</feature>
<gene>
    <name evidence="2" type="ORF">TGAMA5MH_07494</name>
</gene>
<keyword evidence="1" id="KW-0812">Transmembrane</keyword>
<dbReference type="AlphaFoldDB" id="A0A2K0T4P4"/>
<comment type="caution">
    <text evidence="2">The sequence shown here is derived from an EMBL/GenBank/DDBJ whole genome shotgun (WGS) entry which is preliminary data.</text>
</comment>
<dbReference type="EMBL" id="MTYH01000068">
    <property type="protein sequence ID" value="PNP40497.1"/>
    <property type="molecule type" value="Genomic_DNA"/>
</dbReference>